<gene>
    <name evidence="2" type="ORF">Q604_UNBC12473G0001</name>
</gene>
<name>W1XRT7_9ZZZZ</name>
<dbReference type="SUPFAM" id="SSF56349">
    <property type="entry name" value="DNA breaking-rejoining enzymes"/>
    <property type="match status" value="1"/>
</dbReference>
<dbReference type="Gene3D" id="1.10.443.10">
    <property type="entry name" value="Intergrase catalytic core"/>
    <property type="match status" value="1"/>
</dbReference>
<comment type="caution">
    <text evidence="2">The sequence shown here is derived from an EMBL/GenBank/DDBJ whole genome shotgun (WGS) entry which is preliminary data.</text>
</comment>
<keyword evidence="1" id="KW-0233">DNA recombination</keyword>
<reference evidence="2" key="1">
    <citation type="submission" date="2013-12" db="EMBL/GenBank/DDBJ databases">
        <title>A Varibaculum cambriense genome reconstructed from a premature infant gut community with otherwise low bacterial novelty that shifts toward anaerobic metabolism during the third week of life.</title>
        <authorList>
            <person name="Brown C.T."/>
            <person name="Sharon I."/>
            <person name="Thomas B.C."/>
            <person name="Castelle C.J."/>
            <person name="Morowitz M.J."/>
            <person name="Banfield J.F."/>
        </authorList>
    </citation>
    <scope>NUCLEOTIDE SEQUENCE</scope>
</reference>
<organism evidence="2">
    <name type="scientific">human gut metagenome</name>
    <dbReference type="NCBI Taxonomy" id="408170"/>
    <lineage>
        <taxon>unclassified sequences</taxon>
        <taxon>metagenomes</taxon>
        <taxon>organismal metagenomes</taxon>
    </lineage>
</organism>
<proteinExistence type="predicted"/>
<evidence type="ECO:0000313" key="2">
    <source>
        <dbReference type="EMBL" id="ETJ33078.1"/>
    </source>
</evidence>
<dbReference type="InterPro" id="IPR011010">
    <property type="entry name" value="DNA_brk_join_enz"/>
</dbReference>
<dbReference type="InterPro" id="IPR013762">
    <property type="entry name" value="Integrase-like_cat_sf"/>
</dbReference>
<dbReference type="GO" id="GO:0015074">
    <property type="term" value="P:DNA integration"/>
    <property type="evidence" value="ECO:0007669"/>
    <property type="project" value="InterPro"/>
</dbReference>
<dbReference type="AlphaFoldDB" id="W1XRT7"/>
<evidence type="ECO:0000256" key="1">
    <source>
        <dbReference type="ARBA" id="ARBA00023172"/>
    </source>
</evidence>
<dbReference type="EMBL" id="AZMM01012473">
    <property type="protein sequence ID" value="ETJ33078.1"/>
    <property type="molecule type" value="Genomic_DNA"/>
</dbReference>
<dbReference type="GO" id="GO:0003677">
    <property type="term" value="F:DNA binding"/>
    <property type="evidence" value="ECO:0007669"/>
    <property type="project" value="InterPro"/>
</dbReference>
<protein>
    <submittedName>
        <fullName evidence="2">Uncharacterized protein</fullName>
    </submittedName>
</protein>
<feature type="non-terminal residue" evidence="2">
    <location>
        <position position="1"/>
    </location>
</feature>
<accession>W1XRT7</accession>
<dbReference type="GO" id="GO:0006310">
    <property type="term" value="P:DNA recombination"/>
    <property type="evidence" value="ECO:0007669"/>
    <property type="project" value="UniProtKB-KW"/>
</dbReference>
<sequence>GLSWSDIDFTENTITIEKITARDSGKVILKEPKTDTSKRTISAPKEVMAMLKDYKRKYLQDKLQGKIKDCIFYCF</sequence>